<name>A0A645EC88_9ZZZZ</name>
<dbReference type="EMBL" id="VSSQ01045550">
    <property type="protein sequence ID" value="MPM99460.1"/>
    <property type="molecule type" value="Genomic_DNA"/>
</dbReference>
<sequence length="148" mass="16792">MEKVKSLNLLTVQEASKLASVSKSHLYHASVAKNLTSIRIGGLLRFSKIDLGMIEDDEVHQDFLMTVKEVSKLLKVSTCWVYENSELLKIAEVKHGRAKRYSALKLLKIINQSREERRSNNAIEESSWDQTKGRRIIFPGCPGYSKVS</sequence>
<proteinExistence type="predicted"/>
<comment type="caution">
    <text evidence="1">The sequence shown here is derived from an EMBL/GenBank/DDBJ whole genome shotgun (WGS) entry which is preliminary data.</text>
</comment>
<organism evidence="1">
    <name type="scientific">bioreactor metagenome</name>
    <dbReference type="NCBI Taxonomy" id="1076179"/>
    <lineage>
        <taxon>unclassified sequences</taxon>
        <taxon>metagenomes</taxon>
        <taxon>ecological metagenomes</taxon>
    </lineage>
</organism>
<evidence type="ECO:0008006" key="2">
    <source>
        <dbReference type="Google" id="ProtNLM"/>
    </source>
</evidence>
<evidence type="ECO:0000313" key="1">
    <source>
        <dbReference type="EMBL" id="MPM99460.1"/>
    </source>
</evidence>
<accession>A0A645EC88</accession>
<reference evidence="1" key="1">
    <citation type="submission" date="2019-08" db="EMBL/GenBank/DDBJ databases">
        <authorList>
            <person name="Kucharzyk K."/>
            <person name="Murdoch R.W."/>
            <person name="Higgins S."/>
            <person name="Loffler F."/>
        </authorList>
    </citation>
    <scope>NUCLEOTIDE SEQUENCE</scope>
</reference>
<protein>
    <recommendedName>
        <fullName evidence="2">Helix-turn-helix domain-containing protein</fullName>
    </recommendedName>
</protein>
<gene>
    <name evidence="1" type="ORF">SDC9_146651</name>
</gene>
<dbReference type="AlphaFoldDB" id="A0A645EC88"/>